<protein>
    <submittedName>
        <fullName evidence="2">Uncharacterized protein</fullName>
    </submittedName>
</protein>
<keyword evidence="1" id="KW-1133">Transmembrane helix</keyword>
<reference evidence="2 3" key="1">
    <citation type="journal article" date="2015" name="Genome Announc.">
        <title>Expanding the biotechnology potential of lactobacilli through comparative genomics of 213 strains and associated genera.</title>
        <authorList>
            <person name="Sun Z."/>
            <person name="Harris H.M."/>
            <person name="McCann A."/>
            <person name="Guo C."/>
            <person name="Argimon S."/>
            <person name="Zhang W."/>
            <person name="Yang X."/>
            <person name="Jeffery I.B."/>
            <person name="Cooney J.C."/>
            <person name="Kagawa T.F."/>
            <person name="Liu W."/>
            <person name="Song Y."/>
            <person name="Salvetti E."/>
            <person name="Wrobel A."/>
            <person name="Rasinkangas P."/>
            <person name="Parkhill J."/>
            <person name="Rea M.C."/>
            <person name="O'Sullivan O."/>
            <person name="Ritari J."/>
            <person name="Douillard F.P."/>
            <person name="Paul Ross R."/>
            <person name="Yang R."/>
            <person name="Briner A.E."/>
            <person name="Felis G.E."/>
            <person name="de Vos W.M."/>
            <person name="Barrangou R."/>
            <person name="Klaenhammer T.R."/>
            <person name="Caufield P.W."/>
            <person name="Cui Y."/>
            <person name="Zhang H."/>
            <person name="O'Toole P.W."/>
        </authorList>
    </citation>
    <scope>NUCLEOTIDE SEQUENCE [LARGE SCALE GENOMIC DNA]</scope>
    <source>
        <strain evidence="2 3">DSM 19682</strain>
    </source>
</reference>
<keyword evidence="3" id="KW-1185">Reference proteome</keyword>
<evidence type="ECO:0000313" key="3">
    <source>
        <dbReference type="Proteomes" id="UP000051248"/>
    </source>
</evidence>
<evidence type="ECO:0000256" key="1">
    <source>
        <dbReference type="SAM" id="Phobius"/>
    </source>
</evidence>
<proteinExistence type="predicted"/>
<keyword evidence="1" id="KW-0472">Membrane</keyword>
<sequence length="171" mass="19125">MRLLRQERYHKKSHKKAIWITLATIVVLIVLGIVFFFPLNNTVRTISGGGDTPSDKIVKNELIKKVDSTRNGDLKHDQKIDKATKALRKTKMSDIIQAANNQKKAASLLQKNSALTSSQANAATKTIFSNSKYNGLRQSVSKGNWYSVFKQYKDLSNDGSLTKLKNSISNK</sequence>
<dbReference type="Proteomes" id="UP000051248">
    <property type="component" value="Unassembled WGS sequence"/>
</dbReference>
<organism evidence="2 3">
    <name type="scientific">Companilactobacillus nodensis DSM 19682 = JCM 14932 = NBRC 107160</name>
    <dbReference type="NCBI Taxonomy" id="1423775"/>
    <lineage>
        <taxon>Bacteria</taxon>
        <taxon>Bacillati</taxon>
        <taxon>Bacillota</taxon>
        <taxon>Bacilli</taxon>
        <taxon>Lactobacillales</taxon>
        <taxon>Lactobacillaceae</taxon>
        <taxon>Companilactobacillus</taxon>
    </lineage>
</organism>
<keyword evidence="1" id="KW-0812">Transmembrane</keyword>
<dbReference type="PATRIC" id="fig|1423775.4.peg.1241"/>
<accession>A0A0R1K5J0</accession>
<evidence type="ECO:0000313" key="2">
    <source>
        <dbReference type="EMBL" id="KRK78854.1"/>
    </source>
</evidence>
<dbReference type="EMBL" id="AZDZ01000019">
    <property type="protein sequence ID" value="KRK78854.1"/>
    <property type="molecule type" value="Genomic_DNA"/>
</dbReference>
<name>A0A0R1K5J0_9LACO</name>
<dbReference type="eggNOG" id="ENOG5030A8A">
    <property type="taxonomic scope" value="Bacteria"/>
</dbReference>
<comment type="caution">
    <text evidence="2">The sequence shown here is derived from an EMBL/GenBank/DDBJ whole genome shotgun (WGS) entry which is preliminary data.</text>
</comment>
<gene>
    <name evidence="2" type="ORF">FD03_GL001211</name>
</gene>
<dbReference type="AlphaFoldDB" id="A0A0R1K5J0"/>
<feature type="transmembrane region" description="Helical" evidence="1">
    <location>
        <begin position="20"/>
        <end position="39"/>
    </location>
</feature>